<sequence length="419" mass="47294">MNPETIKIPAVEEGACLLHLTGLPLVPRDTSKALFFSYPFNTTGTEQAGEEDEKVVGSFKAWPVAELFGQPLIMKLPDGSFPEAKTGIKIIQFTGCDESKAKALMKAIAEKVPDSIFDSDNLDRGKGFITGISLRESLRESVRTEPEQKKLLTLFISIPHLGPAAQPLQGVLPHSKTLQEYRFMQTPAFPPTAVPDEIVRVYQTWFLLFDNDTIGIFRSEDDKLADRAPLFPFQDRRGGVQALVHMLSSSITITERTALKDFRQKATDLEWKLWSNIQAERTAIDRAAAATPTEKAEAEASLTTARSQVEFSTLLFERTMVDLSTILRLVRYQIQKLEELLRVIQNGSMPREWNKHPRNSNPFEIDGIAHEKEQTKDAHDTLKWMVEEREKALAQINALNQDLEGVLSRVRISDLYLMR</sequence>
<gene>
    <name evidence="2" type="ORF">Q9L58_008928</name>
</gene>
<evidence type="ECO:0000256" key="1">
    <source>
        <dbReference type="SAM" id="Coils"/>
    </source>
</evidence>
<dbReference type="EMBL" id="JBBBZM010000182">
    <property type="protein sequence ID" value="KAL0632179.1"/>
    <property type="molecule type" value="Genomic_DNA"/>
</dbReference>
<evidence type="ECO:0000313" key="3">
    <source>
        <dbReference type="Proteomes" id="UP001447188"/>
    </source>
</evidence>
<reference evidence="2 3" key="1">
    <citation type="submission" date="2024-02" db="EMBL/GenBank/DDBJ databases">
        <title>Discinaceae phylogenomics.</title>
        <authorList>
            <person name="Dirks A.C."/>
            <person name="James T.Y."/>
        </authorList>
    </citation>
    <scope>NUCLEOTIDE SEQUENCE [LARGE SCALE GENOMIC DNA]</scope>
    <source>
        <strain evidence="2 3">ACD0624</strain>
    </source>
</reference>
<organism evidence="2 3">
    <name type="scientific">Discina gigas</name>
    <dbReference type="NCBI Taxonomy" id="1032678"/>
    <lineage>
        <taxon>Eukaryota</taxon>
        <taxon>Fungi</taxon>
        <taxon>Dikarya</taxon>
        <taxon>Ascomycota</taxon>
        <taxon>Pezizomycotina</taxon>
        <taxon>Pezizomycetes</taxon>
        <taxon>Pezizales</taxon>
        <taxon>Discinaceae</taxon>
        <taxon>Discina</taxon>
    </lineage>
</organism>
<dbReference type="Proteomes" id="UP001447188">
    <property type="component" value="Unassembled WGS sequence"/>
</dbReference>
<comment type="caution">
    <text evidence="2">The sequence shown here is derived from an EMBL/GenBank/DDBJ whole genome shotgun (WGS) entry which is preliminary data.</text>
</comment>
<name>A0ABR3G8B2_9PEZI</name>
<proteinExistence type="predicted"/>
<keyword evidence="1" id="KW-0175">Coiled coil</keyword>
<protein>
    <submittedName>
        <fullName evidence="2">Uncharacterized protein</fullName>
    </submittedName>
</protein>
<feature type="coiled-coil region" evidence="1">
    <location>
        <begin position="382"/>
        <end position="409"/>
    </location>
</feature>
<keyword evidence="3" id="KW-1185">Reference proteome</keyword>
<accession>A0ABR3G8B2</accession>
<evidence type="ECO:0000313" key="2">
    <source>
        <dbReference type="EMBL" id="KAL0632179.1"/>
    </source>
</evidence>